<reference evidence="1 2" key="1">
    <citation type="submission" date="2024-10" db="EMBL/GenBank/DDBJ databases">
        <authorList>
            <person name="Kim D."/>
        </authorList>
    </citation>
    <scope>NUCLEOTIDE SEQUENCE [LARGE SCALE GENOMIC DNA]</scope>
    <source>
        <strain evidence="1">Taebaek</strain>
    </source>
</reference>
<name>A0ABD2JPW2_HETSC</name>
<evidence type="ECO:0000313" key="1">
    <source>
        <dbReference type="EMBL" id="KAL3092514.1"/>
    </source>
</evidence>
<dbReference type="Proteomes" id="UP001620645">
    <property type="component" value="Unassembled WGS sequence"/>
</dbReference>
<comment type="caution">
    <text evidence="1">The sequence shown here is derived from an EMBL/GenBank/DDBJ whole genome shotgun (WGS) entry which is preliminary data.</text>
</comment>
<proteinExistence type="predicted"/>
<dbReference type="EMBL" id="JBICCN010000118">
    <property type="protein sequence ID" value="KAL3092514.1"/>
    <property type="molecule type" value="Genomic_DNA"/>
</dbReference>
<accession>A0ABD2JPW2</accession>
<protein>
    <submittedName>
        <fullName evidence="1">Uncharacterized protein</fullName>
    </submittedName>
</protein>
<evidence type="ECO:0000313" key="2">
    <source>
        <dbReference type="Proteomes" id="UP001620645"/>
    </source>
</evidence>
<dbReference type="AlphaFoldDB" id="A0ABD2JPW2"/>
<keyword evidence="2" id="KW-1185">Reference proteome</keyword>
<sequence>MAKIAEQFLLRNVVVETMAVSRQRGAGGAEQFWEAMFTRSGKSAVHAATAASASSTRTNKRCWRCIDSK</sequence>
<organism evidence="1 2">
    <name type="scientific">Heterodera schachtii</name>
    <name type="common">Sugarbeet cyst nematode worm</name>
    <name type="synonym">Tylenchus schachtii</name>
    <dbReference type="NCBI Taxonomy" id="97005"/>
    <lineage>
        <taxon>Eukaryota</taxon>
        <taxon>Metazoa</taxon>
        <taxon>Ecdysozoa</taxon>
        <taxon>Nematoda</taxon>
        <taxon>Chromadorea</taxon>
        <taxon>Rhabditida</taxon>
        <taxon>Tylenchina</taxon>
        <taxon>Tylenchomorpha</taxon>
        <taxon>Tylenchoidea</taxon>
        <taxon>Heteroderidae</taxon>
        <taxon>Heteroderinae</taxon>
        <taxon>Heterodera</taxon>
    </lineage>
</organism>
<gene>
    <name evidence="1" type="ORF">niasHS_007723</name>
</gene>